<dbReference type="GO" id="GO:0050482">
    <property type="term" value="P:arachidonate secretion"/>
    <property type="evidence" value="ECO:0007669"/>
    <property type="project" value="InterPro"/>
</dbReference>
<evidence type="ECO:0000313" key="3">
    <source>
        <dbReference type="Proteomes" id="UP000078492"/>
    </source>
</evidence>
<gene>
    <name evidence="2" type="ORF">ALC57_04999</name>
</gene>
<reference evidence="2 3" key="1">
    <citation type="submission" date="2015-09" db="EMBL/GenBank/DDBJ databases">
        <title>Trachymyrmex cornetzi WGS genome.</title>
        <authorList>
            <person name="Nygaard S."/>
            <person name="Hu H."/>
            <person name="Boomsma J."/>
            <person name="Zhang G."/>
        </authorList>
    </citation>
    <scope>NUCLEOTIDE SEQUENCE [LARGE SCALE GENOMIC DNA]</scope>
    <source>
        <strain evidence="2">Tcor2-1</strain>
        <tissue evidence="2">Whole body</tissue>
    </source>
</reference>
<dbReference type="InterPro" id="IPR043502">
    <property type="entry name" value="DNA/RNA_pol_sf"/>
</dbReference>
<name>A0A151JC43_9HYME</name>
<accession>A0A151JC43</accession>
<dbReference type="GO" id="GO:0071897">
    <property type="term" value="P:DNA biosynthetic process"/>
    <property type="evidence" value="ECO:0007669"/>
    <property type="project" value="UniProtKB-ARBA"/>
</dbReference>
<feature type="non-terminal residue" evidence="2">
    <location>
        <position position="1"/>
    </location>
</feature>
<protein>
    <recommendedName>
        <fullName evidence="1">Phospholipase A2-like domain-containing protein</fullName>
    </recommendedName>
</protein>
<dbReference type="PANTHER" id="PTHR31511">
    <property type="entry name" value="PROTEIN CBG23764"/>
    <property type="match status" value="1"/>
</dbReference>
<dbReference type="InterPro" id="IPR013607">
    <property type="entry name" value="Phospholipase_A2-like"/>
</dbReference>
<dbReference type="PANTHER" id="PTHR31511:SF12">
    <property type="entry name" value="RHO TERMINATION FACTOR N-TERMINAL DOMAIN-CONTAINING PROTEIN"/>
    <property type="match status" value="1"/>
</dbReference>
<sequence>RCDECIEQLEELCRTKRPRLAVGQRQSAVARIVDAKSQLERRFVHVGGEYAGSRYASGNERSLVWREIEAAFESRIATGAVINYNHIEPRRFLEDAGDIVLERVRDAVERHGSVKVNTAFNGEFATKDKRANKSIITKNSEIYRCTDMREWDKHVNVLYLQDPRNDGVGHFAWIKDLPRLMSSQLTRKEHKKYFCDRKNYFLYFQMPALLRLEREIADPQPGLTKDNNTNNVQKNCVKLRFIDSFKFLSTSLEKLASYLDKNKLQIVRSEFPTLSDEEFELLTRKGIFPYQYVDCVDKLNERCLPPRELFFSSLTDDTVLTKWDGRYGAEAMIAKPNFHSHSVIAENLIAVELCKLEVKFNKPIYVGMCILDISKVCLYEFHHEYMSPMYRDKCKIMYTDTDSLIYHIECDDVRMSASRGGLLNRAINALPFELHIPGYQFCGPGTRLTKRLARGDAGINPLDAACREHDIAYSRSNDLTDRHAADKVLADKALGRVVARDSSLSERAAAAAIWATMKAKTKIGMGMKPKKKTTTTKKATKKRILPTTKRGGALPFLPMLGALGSLISGAARVAKAVNDSKAARRQLEELQRHDRAMEQGRGLYLAPYKYGRGLYLDPYKRGQGLAAKKKKR</sequence>
<dbReference type="GO" id="GO:0006644">
    <property type="term" value="P:phospholipid metabolic process"/>
    <property type="evidence" value="ECO:0007669"/>
    <property type="project" value="InterPro"/>
</dbReference>
<dbReference type="Proteomes" id="UP000078492">
    <property type="component" value="Unassembled WGS sequence"/>
</dbReference>
<dbReference type="GO" id="GO:0005198">
    <property type="term" value="F:structural molecule activity"/>
    <property type="evidence" value="ECO:0007669"/>
    <property type="project" value="InterPro"/>
</dbReference>
<dbReference type="SUPFAM" id="SSF56672">
    <property type="entry name" value="DNA/RNA polymerases"/>
    <property type="match status" value="1"/>
</dbReference>
<keyword evidence="3" id="KW-1185">Reference proteome</keyword>
<organism evidence="2 3">
    <name type="scientific">Trachymyrmex cornetzi</name>
    <dbReference type="NCBI Taxonomy" id="471704"/>
    <lineage>
        <taxon>Eukaryota</taxon>
        <taxon>Metazoa</taxon>
        <taxon>Ecdysozoa</taxon>
        <taxon>Arthropoda</taxon>
        <taxon>Hexapoda</taxon>
        <taxon>Insecta</taxon>
        <taxon>Pterygota</taxon>
        <taxon>Neoptera</taxon>
        <taxon>Endopterygota</taxon>
        <taxon>Hymenoptera</taxon>
        <taxon>Apocrita</taxon>
        <taxon>Aculeata</taxon>
        <taxon>Formicoidea</taxon>
        <taxon>Formicidae</taxon>
        <taxon>Myrmicinae</taxon>
        <taxon>Trachymyrmex</taxon>
    </lineage>
</organism>
<dbReference type="InterPro" id="IPR036444">
    <property type="entry name" value="PLipase_A2_dom_sf"/>
</dbReference>
<evidence type="ECO:0000313" key="2">
    <source>
        <dbReference type="EMBL" id="KYN22598.1"/>
    </source>
</evidence>
<dbReference type="Gene3D" id="1.20.90.10">
    <property type="entry name" value="Phospholipase A2 domain"/>
    <property type="match status" value="1"/>
</dbReference>
<dbReference type="AlphaFoldDB" id="A0A151JC43"/>
<feature type="domain" description="Phospholipase A2-like" evidence="1">
    <location>
        <begin position="433"/>
        <end position="491"/>
    </location>
</feature>
<dbReference type="GO" id="GO:0004623">
    <property type="term" value="F:phospholipase A2 activity"/>
    <property type="evidence" value="ECO:0007669"/>
    <property type="project" value="InterPro"/>
</dbReference>
<proteinExistence type="predicted"/>
<evidence type="ECO:0000259" key="1">
    <source>
        <dbReference type="Pfam" id="PF08398"/>
    </source>
</evidence>
<dbReference type="Pfam" id="PF08398">
    <property type="entry name" value="Phospholip_A2_4"/>
    <property type="match status" value="1"/>
</dbReference>
<dbReference type="EMBL" id="KQ979111">
    <property type="protein sequence ID" value="KYN22598.1"/>
    <property type="molecule type" value="Genomic_DNA"/>
</dbReference>